<dbReference type="SUPFAM" id="SSF46894">
    <property type="entry name" value="C-terminal effector domain of the bipartite response regulators"/>
    <property type="match status" value="1"/>
</dbReference>
<dbReference type="InterPro" id="IPR001867">
    <property type="entry name" value="OmpR/PhoB-type_DNA-bd"/>
</dbReference>
<dbReference type="SMART" id="SM00862">
    <property type="entry name" value="Trans_reg_C"/>
    <property type="match status" value="1"/>
</dbReference>
<dbReference type="Pfam" id="PF00486">
    <property type="entry name" value="Trans_reg_C"/>
    <property type="match status" value="1"/>
</dbReference>
<evidence type="ECO:0000256" key="2">
    <source>
        <dbReference type="ARBA" id="ARBA00023125"/>
    </source>
</evidence>
<dbReference type="PROSITE" id="PS50110">
    <property type="entry name" value="RESPONSE_REGULATORY"/>
    <property type="match status" value="1"/>
</dbReference>
<dbReference type="InterPro" id="IPR036388">
    <property type="entry name" value="WH-like_DNA-bd_sf"/>
</dbReference>
<evidence type="ECO:0000256" key="5">
    <source>
        <dbReference type="PROSITE-ProRule" id="PRU01091"/>
    </source>
</evidence>
<dbReference type="STRING" id="112901.SAMN04488500_11595"/>
<dbReference type="EMBL" id="FWXI01000015">
    <property type="protein sequence ID" value="SMC96217.1"/>
    <property type="molecule type" value="Genomic_DNA"/>
</dbReference>
<evidence type="ECO:0000259" key="7">
    <source>
        <dbReference type="PROSITE" id="PS51755"/>
    </source>
</evidence>
<dbReference type="InterPro" id="IPR039420">
    <property type="entry name" value="WalR-like"/>
</dbReference>
<dbReference type="GO" id="GO:0006355">
    <property type="term" value="P:regulation of DNA-templated transcription"/>
    <property type="evidence" value="ECO:0007669"/>
    <property type="project" value="InterPro"/>
</dbReference>
<dbReference type="CDD" id="cd00383">
    <property type="entry name" value="trans_reg_C"/>
    <property type="match status" value="1"/>
</dbReference>
<dbReference type="SMART" id="SM00448">
    <property type="entry name" value="REC"/>
    <property type="match status" value="1"/>
</dbReference>
<dbReference type="AlphaFoldDB" id="A0A1W2DFD3"/>
<keyword evidence="3" id="KW-0804">Transcription</keyword>
<dbReference type="InterPro" id="IPR016032">
    <property type="entry name" value="Sig_transdc_resp-reg_C-effctor"/>
</dbReference>
<feature type="modified residue" description="4-aspartylphosphate" evidence="4">
    <location>
        <position position="52"/>
    </location>
</feature>
<accession>A0A1W2DFD3</accession>
<dbReference type="PROSITE" id="PS51755">
    <property type="entry name" value="OMPR_PHOB"/>
    <property type="match status" value="1"/>
</dbReference>
<evidence type="ECO:0000259" key="6">
    <source>
        <dbReference type="PROSITE" id="PS50110"/>
    </source>
</evidence>
<dbReference type="GO" id="GO:0000156">
    <property type="term" value="F:phosphorelay response regulator activity"/>
    <property type="evidence" value="ECO:0007669"/>
    <property type="project" value="TreeGrafter"/>
</dbReference>
<name>A0A1W2DFD3_9FIRM</name>
<proteinExistence type="predicted"/>
<sequence length="221" mass="25697">MTPRVFLCENNETFAQMLTFYLEKEGWDVTIFSNDASSLLNVADCPNLWILDADGEEWVNIMRKIQKKSTQIPIILTSEHEKTINRVWGFELGCADFIVKPFMPKELVFRARKILNRCELGSASELTEVARLQGYHLDLQRRIVLLDKLPVDLTSKEFELLCLFSRHKGIALSREQILKSVWGENYFGSDRVVDDLVRRVRRKLTDLEIDTVYGYGYRIVS</sequence>
<keyword evidence="2 5" id="KW-0238">DNA-binding</keyword>
<feature type="DNA-binding region" description="OmpR/PhoB-type" evidence="5">
    <location>
        <begin position="127"/>
        <end position="221"/>
    </location>
</feature>
<feature type="domain" description="OmpR/PhoB-type" evidence="7">
    <location>
        <begin position="127"/>
        <end position="221"/>
    </location>
</feature>
<reference evidence="8 9" key="1">
    <citation type="submission" date="2017-04" db="EMBL/GenBank/DDBJ databases">
        <authorList>
            <person name="Afonso C.L."/>
            <person name="Miller P.J."/>
            <person name="Scott M.A."/>
            <person name="Spackman E."/>
            <person name="Goraichik I."/>
            <person name="Dimitrov K.M."/>
            <person name="Suarez D.L."/>
            <person name="Swayne D.E."/>
        </authorList>
    </citation>
    <scope>NUCLEOTIDE SEQUENCE [LARGE SCALE GENOMIC DNA]</scope>
    <source>
        <strain evidence="8 9">DSM 5090</strain>
    </source>
</reference>
<dbReference type="GO" id="GO:0005829">
    <property type="term" value="C:cytosol"/>
    <property type="evidence" value="ECO:0007669"/>
    <property type="project" value="TreeGrafter"/>
</dbReference>
<dbReference type="Gene3D" id="1.10.10.10">
    <property type="entry name" value="Winged helix-like DNA-binding domain superfamily/Winged helix DNA-binding domain"/>
    <property type="match status" value="1"/>
</dbReference>
<dbReference type="GO" id="GO:0000976">
    <property type="term" value="F:transcription cis-regulatory region binding"/>
    <property type="evidence" value="ECO:0007669"/>
    <property type="project" value="TreeGrafter"/>
</dbReference>
<dbReference type="Pfam" id="PF00072">
    <property type="entry name" value="Response_reg"/>
    <property type="match status" value="1"/>
</dbReference>
<dbReference type="Proteomes" id="UP000192738">
    <property type="component" value="Unassembled WGS sequence"/>
</dbReference>
<dbReference type="PANTHER" id="PTHR48111">
    <property type="entry name" value="REGULATOR OF RPOS"/>
    <property type="match status" value="1"/>
</dbReference>
<dbReference type="GO" id="GO:0032993">
    <property type="term" value="C:protein-DNA complex"/>
    <property type="evidence" value="ECO:0007669"/>
    <property type="project" value="TreeGrafter"/>
</dbReference>
<keyword evidence="9" id="KW-1185">Reference proteome</keyword>
<dbReference type="SUPFAM" id="SSF52172">
    <property type="entry name" value="CheY-like"/>
    <property type="match status" value="1"/>
</dbReference>
<evidence type="ECO:0000256" key="3">
    <source>
        <dbReference type="ARBA" id="ARBA00023163"/>
    </source>
</evidence>
<gene>
    <name evidence="8" type="ORF">SAMN04488500_11595</name>
</gene>
<evidence type="ECO:0000313" key="8">
    <source>
        <dbReference type="EMBL" id="SMC96217.1"/>
    </source>
</evidence>
<evidence type="ECO:0000313" key="9">
    <source>
        <dbReference type="Proteomes" id="UP000192738"/>
    </source>
</evidence>
<protein>
    <submittedName>
        <fullName evidence="8">Two-component system, OmpR family, response regulator CssR</fullName>
    </submittedName>
</protein>
<evidence type="ECO:0000256" key="1">
    <source>
        <dbReference type="ARBA" id="ARBA00023015"/>
    </source>
</evidence>
<dbReference type="InterPro" id="IPR001789">
    <property type="entry name" value="Sig_transdc_resp-reg_receiver"/>
</dbReference>
<dbReference type="RefSeq" id="WP_176215560.1">
    <property type="nucleotide sequence ID" value="NZ_CP155572.1"/>
</dbReference>
<organism evidence="8 9">
    <name type="scientific">Sporomusa malonica</name>
    <dbReference type="NCBI Taxonomy" id="112901"/>
    <lineage>
        <taxon>Bacteria</taxon>
        <taxon>Bacillati</taxon>
        <taxon>Bacillota</taxon>
        <taxon>Negativicutes</taxon>
        <taxon>Selenomonadales</taxon>
        <taxon>Sporomusaceae</taxon>
        <taxon>Sporomusa</taxon>
    </lineage>
</organism>
<keyword evidence="4" id="KW-0597">Phosphoprotein</keyword>
<keyword evidence="1" id="KW-0805">Transcription regulation</keyword>
<dbReference type="InterPro" id="IPR011006">
    <property type="entry name" value="CheY-like_superfamily"/>
</dbReference>
<dbReference type="PANTHER" id="PTHR48111:SF24">
    <property type="entry name" value="TRANSCRIPTIONAL REGULATORY PROTEIN CSSR"/>
    <property type="match status" value="1"/>
</dbReference>
<dbReference type="Gene3D" id="3.40.50.2300">
    <property type="match status" value="1"/>
</dbReference>
<evidence type="ECO:0000256" key="4">
    <source>
        <dbReference type="PROSITE-ProRule" id="PRU00169"/>
    </source>
</evidence>
<feature type="domain" description="Response regulatory" evidence="6">
    <location>
        <begin position="4"/>
        <end position="115"/>
    </location>
</feature>